<dbReference type="Proteomes" id="UP001454036">
    <property type="component" value="Unassembled WGS sequence"/>
</dbReference>
<proteinExistence type="predicted"/>
<gene>
    <name evidence="1" type="ORF">LIER_04482</name>
</gene>
<dbReference type="EMBL" id="BAABME010000576">
    <property type="protein sequence ID" value="GAA0143909.1"/>
    <property type="molecule type" value="Genomic_DNA"/>
</dbReference>
<keyword evidence="2" id="KW-1185">Reference proteome</keyword>
<reference evidence="1 2" key="1">
    <citation type="submission" date="2024-01" db="EMBL/GenBank/DDBJ databases">
        <title>The complete chloroplast genome sequence of Lithospermum erythrorhizon: insights into the phylogenetic relationship among Boraginaceae species and the maternal lineages of purple gromwells.</title>
        <authorList>
            <person name="Okada T."/>
            <person name="Watanabe K."/>
        </authorList>
    </citation>
    <scope>NUCLEOTIDE SEQUENCE [LARGE SCALE GENOMIC DNA]</scope>
</reference>
<accession>A0AAV3NWW0</accession>
<dbReference type="AlphaFoldDB" id="A0AAV3NWW0"/>
<name>A0AAV3NWW0_LITER</name>
<evidence type="ECO:0000313" key="1">
    <source>
        <dbReference type="EMBL" id="GAA0143909.1"/>
    </source>
</evidence>
<evidence type="ECO:0000313" key="2">
    <source>
        <dbReference type="Proteomes" id="UP001454036"/>
    </source>
</evidence>
<comment type="caution">
    <text evidence="1">The sequence shown here is derived from an EMBL/GenBank/DDBJ whole genome shotgun (WGS) entry which is preliminary data.</text>
</comment>
<sequence length="68" mass="7779">MPVWLKFHWITSRGMGFAPRKTMNGKDEWTLVATAWIRVYNTGYEIDEVLKRAILKGPVCGRIVALDA</sequence>
<protein>
    <submittedName>
        <fullName evidence="1">Uncharacterized protein</fullName>
    </submittedName>
</protein>
<organism evidence="1 2">
    <name type="scientific">Lithospermum erythrorhizon</name>
    <name type="common">Purple gromwell</name>
    <name type="synonym">Lithospermum officinale var. erythrorhizon</name>
    <dbReference type="NCBI Taxonomy" id="34254"/>
    <lineage>
        <taxon>Eukaryota</taxon>
        <taxon>Viridiplantae</taxon>
        <taxon>Streptophyta</taxon>
        <taxon>Embryophyta</taxon>
        <taxon>Tracheophyta</taxon>
        <taxon>Spermatophyta</taxon>
        <taxon>Magnoliopsida</taxon>
        <taxon>eudicotyledons</taxon>
        <taxon>Gunneridae</taxon>
        <taxon>Pentapetalae</taxon>
        <taxon>asterids</taxon>
        <taxon>lamiids</taxon>
        <taxon>Boraginales</taxon>
        <taxon>Boraginaceae</taxon>
        <taxon>Boraginoideae</taxon>
        <taxon>Lithospermeae</taxon>
        <taxon>Lithospermum</taxon>
    </lineage>
</organism>